<evidence type="ECO:0000313" key="2">
    <source>
        <dbReference type="EMBL" id="KAL1637678.1"/>
    </source>
</evidence>
<feature type="region of interest" description="Disordered" evidence="1">
    <location>
        <begin position="350"/>
        <end position="387"/>
    </location>
</feature>
<gene>
    <name evidence="2" type="ORF">SLS58_009208</name>
</gene>
<accession>A0ABR3TDQ3</accession>
<name>A0ABR3TDQ3_9PEZI</name>
<protein>
    <submittedName>
        <fullName evidence="2">Uncharacterized protein</fullName>
    </submittedName>
</protein>
<proteinExistence type="predicted"/>
<organism evidence="2 3">
    <name type="scientific">Diplodia intermedia</name>
    <dbReference type="NCBI Taxonomy" id="856260"/>
    <lineage>
        <taxon>Eukaryota</taxon>
        <taxon>Fungi</taxon>
        <taxon>Dikarya</taxon>
        <taxon>Ascomycota</taxon>
        <taxon>Pezizomycotina</taxon>
        <taxon>Dothideomycetes</taxon>
        <taxon>Dothideomycetes incertae sedis</taxon>
        <taxon>Botryosphaeriales</taxon>
        <taxon>Botryosphaeriaceae</taxon>
        <taxon>Diplodia</taxon>
    </lineage>
</organism>
<comment type="caution">
    <text evidence="2">The sequence shown here is derived from an EMBL/GenBank/DDBJ whole genome shotgun (WGS) entry which is preliminary data.</text>
</comment>
<evidence type="ECO:0000313" key="3">
    <source>
        <dbReference type="Proteomes" id="UP001521184"/>
    </source>
</evidence>
<evidence type="ECO:0000256" key="1">
    <source>
        <dbReference type="SAM" id="MobiDB-lite"/>
    </source>
</evidence>
<reference evidence="2 3" key="1">
    <citation type="journal article" date="2023" name="Plant Dis.">
        <title>First Report of Diplodia intermedia Causing Canker and Dieback Diseases on Apple Trees in Canada.</title>
        <authorList>
            <person name="Ellouze W."/>
            <person name="Ilyukhin E."/>
            <person name="Sulman M."/>
            <person name="Ali S."/>
        </authorList>
    </citation>
    <scope>NUCLEOTIDE SEQUENCE [LARGE SCALE GENOMIC DNA]</scope>
    <source>
        <strain evidence="2 3">M45-28</strain>
    </source>
</reference>
<feature type="compositionally biased region" description="Pro residues" evidence="1">
    <location>
        <begin position="207"/>
        <end position="221"/>
    </location>
</feature>
<dbReference type="EMBL" id="JAKEKT020000086">
    <property type="protein sequence ID" value="KAL1637678.1"/>
    <property type="molecule type" value="Genomic_DNA"/>
</dbReference>
<feature type="compositionally biased region" description="Low complexity" evidence="1">
    <location>
        <begin position="222"/>
        <end position="232"/>
    </location>
</feature>
<dbReference type="Proteomes" id="UP001521184">
    <property type="component" value="Unassembled WGS sequence"/>
</dbReference>
<feature type="region of interest" description="Disordered" evidence="1">
    <location>
        <begin position="206"/>
        <end position="232"/>
    </location>
</feature>
<feature type="region of interest" description="Disordered" evidence="1">
    <location>
        <begin position="26"/>
        <end position="46"/>
    </location>
</feature>
<feature type="compositionally biased region" description="Acidic residues" evidence="1">
    <location>
        <begin position="364"/>
        <end position="387"/>
    </location>
</feature>
<sequence>MPLAHDFIHGHLLLLPIAGRIVPDPGTERERLANQPFRQPPPGLANPGQPFMMPLNPAISNVRQDLNYNHDEMAKFVLDAGSALFTRHVALEQPGTYENFRSWLAHLLRSADIELHSVFLGLSYYEAMTLDNFASNPAAPPPTRTASRITTIDDTRNDFARPSSTNVTTTINGVPIVNGIPIINGVPIPSTIPFPSFPLPGSVRTPMPIPHANPQPAPAPAQPTAAPTAPAADPGTLLTVALMAADKLISDKDGHTTRTWGSYAHRPYRSLEVLERGWLVAINHRGLNARWATAMGRWARRWVLWREDARAAARMEVLEREIEMGEKVREDGERGERMRVLEGEIEELRAREEGRVGEMRAQAEEEDEEGDEGDESDEDDDDEALFD</sequence>
<feature type="compositionally biased region" description="Basic and acidic residues" evidence="1">
    <location>
        <begin position="350"/>
        <end position="363"/>
    </location>
</feature>
<keyword evidence="3" id="KW-1185">Reference proteome</keyword>